<dbReference type="NCBIfam" id="TIGR00613">
    <property type="entry name" value="reco"/>
    <property type="match status" value="1"/>
</dbReference>
<name>A0A841C733_9LACT</name>
<dbReference type="GO" id="GO:0006310">
    <property type="term" value="P:DNA recombination"/>
    <property type="evidence" value="ECO:0007669"/>
    <property type="project" value="UniProtKB-UniRule"/>
</dbReference>
<dbReference type="AlphaFoldDB" id="A0A841C733"/>
<evidence type="ECO:0000256" key="2">
    <source>
        <dbReference type="ARBA" id="ARBA00021310"/>
    </source>
</evidence>
<dbReference type="InterPro" id="IPR037278">
    <property type="entry name" value="ARFGAP/RecO"/>
</dbReference>
<keyword evidence="3 7" id="KW-0227">DNA damage</keyword>
<evidence type="ECO:0000256" key="7">
    <source>
        <dbReference type="HAMAP-Rule" id="MF_00201"/>
    </source>
</evidence>
<sequence>MEEAITKGLVLYSRPYKERDRLIKIYTEKYGKCQFFIKNAAISKFAASLQTFTTAELIATINDSGFSFVHDISEVKHYQHILEDFEANAYASYVVSLADIAIEDGEYDSALYSFLIQVLNMIDIGKDVQIMTNIFELQILSRFGAGLNLSECVICGRKDLPMDYSFSYNACLCKEHFDKDLRRLHVQPNVIYMANKFLNISLEVLESISVKENMKKQLRNFIDSLYDEYVGLETNAKKFINNMDNWADIMKK</sequence>
<evidence type="ECO:0000259" key="8">
    <source>
        <dbReference type="Pfam" id="PF11967"/>
    </source>
</evidence>
<dbReference type="Pfam" id="PF11967">
    <property type="entry name" value="RecO_N"/>
    <property type="match status" value="1"/>
</dbReference>
<dbReference type="Gene3D" id="1.20.1440.120">
    <property type="entry name" value="Recombination protein O, C-terminal domain"/>
    <property type="match status" value="1"/>
</dbReference>
<organism evidence="9 10">
    <name type="scientific">Lactovum miscens</name>
    <dbReference type="NCBI Taxonomy" id="190387"/>
    <lineage>
        <taxon>Bacteria</taxon>
        <taxon>Bacillati</taxon>
        <taxon>Bacillota</taxon>
        <taxon>Bacilli</taxon>
        <taxon>Lactobacillales</taxon>
        <taxon>Streptococcaceae</taxon>
        <taxon>Lactovum</taxon>
    </lineage>
</organism>
<comment type="similarity">
    <text evidence="1 7">Belongs to the RecO family.</text>
</comment>
<keyword evidence="5 7" id="KW-0234">DNA repair</keyword>
<dbReference type="SUPFAM" id="SSF50249">
    <property type="entry name" value="Nucleic acid-binding proteins"/>
    <property type="match status" value="1"/>
</dbReference>
<dbReference type="Proteomes" id="UP000562464">
    <property type="component" value="Unassembled WGS sequence"/>
</dbReference>
<comment type="caution">
    <text evidence="9">The sequence shown here is derived from an EMBL/GenBank/DDBJ whole genome shotgun (WGS) entry which is preliminary data.</text>
</comment>
<keyword evidence="10" id="KW-1185">Reference proteome</keyword>
<dbReference type="HAMAP" id="MF_00201">
    <property type="entry name" value="RecO"/>
    <property type="match status" value="1"/>
</dbReference>
<dbReference type="InterPro" id="IPR003717">
    <property type="entry name" value="RecO"/>
</dbReference>
<evidence type="ECO:0000256" key="4">
    <source>
        <dbReference type="ARBA" id="ARBA00023172"/>
    </source>
</evidence>
<dbReference type="GO" id="GO:0006302">
    <property type="term" value="P:double-strand break repair"/>
    <property type="evidence" value="ECO:0007669"/>
    <property type="project" value="TreeGrafter"/>
</dbReference>
<dbReference type="PANTHER" id="PTHR33991">
    <property type="entry name" value="DNA REPAIR PROTEIN RECO"/>
    <property type="match status" value="1"/>
</dbReference>
<accession>A0A841C733</accession>
<feature type="domain" description="DNA replication/recombination mediator RecO N-terminal" evidence="8">
    <location>
        <begin position="1"/>
        <end position="73"/>
    </location>
</feature>
<proteinExistence type="inferred from homology"/>
<dbReference type="Pfam" id="PF02565">
    <property type="entry name" value="RecO_C"/>
    <property type="match status" value="1"/>
</dbReference>
<dbReference type="Gene3D" id="2.40.50.140">
    <property type="entry name" value="Nucleic acid-binding proteins"/>
    <property type="match status" value="1"/>
</dbReference>
<dbReference type="PANTHER" id="PTHR33991:SF1">
    <property type="entry name" value="DNA REPAIR PROTEIN RECO"/>
    <property type="match status" value="1"/>
</dbReference>
<evidence type="ECO:0000256" key="5">
    <source>
        <dbReference type="ARBA" id="ARBA00023204"/>
    </source>
</evidence>
<reference evidence="9 10" key="1">
    <citation type="submission" date="2020-08" db="EMBL/GenBank/DDBJ databases">
        <title>Genomic Encyclopedia of Type Strains, Phase IV (KMG-IV): sequencing the most valuable type-strain genomes for metagenomic binning, comparative biology and taxonomic classification.</title>
        <authorList>
            <person name="Goeker M."/>
        </authorList>
    </citation>
    <scope>NUCLEOTIDE SEQUENCE [LARGE SCALE GENOMIC DNA]</scope>
    <source>
        <strain evidence="9 10">DSM 14925</strain>
    </source>
</reference>
<evidence type="ECO:0000256" key="1">
    <source>
        <dbReference type="ARBA" id="ARBA00007452"/>
    </source>
</evidence>
<gene>
    <name evidence="7" type="primary">recO</name>
    <name evidence="9" type="ORF">HNQ37_000231</name>
</gene>
<evidence type="ECO:0000313" key="9">
    <source>
        <dbReference type="EMBL" id="MBB5887361.1"/>
    </source>
</evidence>
<dbReference type="SUPFAM" id="SSF57863">
    <property type="entry name" value="ArfGap/RecO-like zinc finger"/>
    <property type="match status" value="1"/>
</dbReference>
<evidence type="ECO:0000313" key="10">
    <source>
        <dbReference type="Proteomes" id="UP000562464"/>
    </source>
</evidence>
<comment type="function">
    <text evidence="7">Involved in DNA repair and RecF pathway recombination.</text>
</comment>
<dbReference type="InterPro" id="IPR022572">
    <property type="entry name" value="DNA_rep/recomb_RecO_N"/>
</dbReference>
<protein>
    <recommendedName>
        <fullName evidence="2 7">DNA repair protein RecO</fullName>
    </recommendedName>
    <alternativeName>
        <fullName evidence="6 7">Recombination protein O</fullName>
    </alternativeName>
</protein>
<dbReference type="InterPro" id="IPR042242">
    <property type="entry name" value="RecO_C"/>
</dbReference>
<dbReference type="EMBL" id="JACHHV010000002">
    <property type="protein sequence ID" value="MBB5887361.1"/>
    <property type="molecule type" value="Genomic_DNA"/>
</dbReference>
<dbReference type="RefSeq" id="WP_183538476.1">
    <property type="nucleotide sequence ID" value="NZ_DASWOY010000027.1"/>
</dbReference>
<dbReference type="GO" id="GO:0043590">
    <property type="term" value="C:bacterial nucleoid"/>
    <property type="evidence" value="ECO:0007669"/>
    <property type="project" value="TreeGrafter"/>
</dbReference>
<evidence type="ECO:0000256" key="3">
    <source>
        <dbReference type="ARBA" id="ARBA00022763"/>
    </source>
</evidence>
<evidence type="ECO:0000256" key="6">
    <source>
        <dbReference type="ARBA" id="ARBA00033409"/>
    </source>
</evidence>
<dbReference type="InterPro" id="IPR012340">
    <property type="entry name" value="NA-bd_OB-fold"/>
</dbReference>
<keyword evidence="4 7" id="KW-0233">DNA recombination</keyword>